<dbReference type="EMBL" id="CM047907">
    <property type="protein sequence ID" value="KAJ0083630.1"/>
    <property type="molecule type" value="Genomic_DNA"/>
</dbReference>
<accession>A0ACC1A7Z4</accession>
<keyword evidence="2" id="KW-1185">Reference proteome</keyword>
<sequence length="188" mass="21281">MSEPLRVTDGSDSISVFHREELLCHWSKADGILFNTVEEIGKLGLMYFRRKLGRQVWSIGPVILSTGSKRDSGVSPEVCKNWLDKKPSCSVLYVSFGSQNTISAWNMMQLAMALEGCGKNFIWVVRPPLGFDISSEFRANEWLPQGFEERIKDSGRGLLVHKWAPHVEILSLQIFICISKSLWMELCA</sequence>
<organism evidence="1 2">
    <name type="scientific">Pistacia atlantica</name>
    <dbReference type="NCBI Taxonomy" id="434234"/>
    <lineage>
        <taxon>Eukaryota</taxon>
        <taxon>Viridiplantae</taxon>
        <taxon>Streptophyta</taxon>
        <taxon>Embryophyta</taxon>
        <taxon>Tracheophyta</taxon>
        <taxon>Spermatophyta</taxon>
        <taxon>Magnoliopsida</taxon>
        <taxon>eudicotyledons</taxon>
        <taxon>Gunneridae</taxon>
        <taxon>Pentapetalae</taxon>
        <taxon>rosids</taxon>
        <taxon>malvids</taxon>
        <taxon>Sapindales</taxon>
        <taxon>Anacardiaceae</taxon>
        <taxon>Pistacia</taxon>
    </lineage>
</organism>
<name>A0ACC1A7Z4_9ROSI</name>
<comment type="caution">
    <text evidence="1">The sequence shown here is derived from an EMBL/GenBank/DDBJ whole genome shotgun (WGS) entry which is preliminary data.</text>
</comment>
<evidence type="ECO:0000313" key="2">
    <source>
        <dbReference type="Proteomes" id="UP001164250"/>
    </source>
</evidence>
<evidence type="ECO:0000313" key="1">
    <source>
        <dbReference type="EMBL" id="KAJ0083630.1"/>
    </source>
</evidence>
<proteinExistence type="predicted"/>
<protein>
    <submittedName>
        <fullName evidence="1">Uncharacterized protein</fullName>
    </submittedName>
</protein>
<reference evidence="2" key="1">
    <citation type="journal article" date="2023" name="G3 (Bethesda)">
        <title>Genome assembly and association tests identify interacting loci associated with vigor, precocity, and sex in interspecific pistachio rootstocks.</title>
        <authorList>
            <person name="Palmer W."/>
            <person name="Jacygrad E."/>
            <person name="Sagayaradj S."/>
            <person name="Cavanaugh K."/>
            <person name="Han R."/>
            <person name="Bertier L."/>
            <person name="Beede B."/>
            <person name="Kafkas S."/>
            <person name="Golino D."/>
            <person name="Preece J."/>
            <person name="Michelmore R."/>
        </authorList>
    </citation>
    <scope>NUCLEOTIDE SEQUENCE [LARGE SCALE GENOMIC DNA]</scope>
</reference>
<dbReference type="Proteomes" id="UP001164250">
    <property type="component" value="Chromosome 11"/>
</dbReference>
<gene>
    <name evidence="1" type="ORF">Patl1_29813</name>
</gene>